<dbReference type="EMBL" id="CP138897">
    <property type="protein sequence ID" value="WPK26090.1"/>
    <property type="molecule type" value="Genomic_DNA"/>
</dbReference>
<feature type="transmembrane region" description="Helical" evidence="1">
    <location>
        <begin position="240"/>
        <end position="263"/>
    </location>
</feature>
<keyword evidence="1" id="KW-1133">Transmembrane helix</keyword>
<reference evidence="2 3" key="1">
    <citation type="submission" date="2023-10" db="EMBL/GenBank/DDBJ databases">
        <title>Draft Genome Sequence of Candida saopaulonensis from a very Premature Infant with Sepsis.</title>
        <authorList>
            <person name="Ning Y."/>
            <person name="Dai R."/>
            <person name="Xiao M."/>
            <person name="Xu Y."/>
            <person name="Yan Q."/>
            <person name="Zhang L."/>
        </authorList>
    </citation>
    <scope>NUCLEOTIDE SEQUENCE [LARGE SCALE GENOMIC DNA]</scope>
    <source>
        <strain evidence="2 3">19XY460</strain>
    </source>
</reference>
<name>A0AAX4HCA3_9ASCO</name>
<dbReference type="KEGG" id="asau:88174499"/>
<dbReference type="GeneID" id="88174499"/>
<keyword evidence="1" id="KW-0472">Membrane</keyword>
<evidence type="ECO:0000256" key="1">
    <source>
        <dbReference type="SAM" id="Phobius"/>
    </source>
</evidence>
<sequence>MFSFLDMLLFRTPREKTGSVFTKDFSTTSCLEMSMESIQKEIFPGENFTISSKLDKINSSGVDVEYDFIRPANEVRYFPALPTGFKIDHDPIETYRKTWREQAQEVLCDRDSDYSRYRLDPFFDSIIVNFAELKGTHFAYMNHLKKLNSSRYIIETEQPKILVQCLTRFIKAFKKANDQLEEEIVAVNFLNIGKRLQTYLYRIAFHHERWCSQTMWYYKTYLQQVWVILSVDKYLVRCNFYMDISPFVVASVICVGVCALWTSELGQKFSRILPLPATVAFTALMCMGFTILINMTLLKLKLALTNHYINEGIQHLGNSLVRHAIEFWDTSTLGKIPMETAFMLDLAKQESLDKTSRL</sequence>
<keyword evidence="1" id="KW-0812">Transmembrane</keyword>
<keyword evidence="3" id="KW-1185">Reference proteome</keyword>
<dbReference type="RefSeq" id="XP_062878472.1">
    <property type="nucleotide sequence ID" value="XM_063022402.1"/>
</dbReference>
<proteinExistence type="predicted"/>
<accession>A0AAX4HCA3</accession>
<evidence type="ECO:0000313" key="2">
    <source>
        <dbReference type="EMBL" id="WPK26090.1"/>
    </source>
</evidence>
<dbReference type="Proteomes" id="UP001338582">
    <property type="component" value="Chromosome 4"/>
</dbReference>
<feature type="transmembrane region" description="Helical" evidence="1">
    <location>
        <begin position="275"/>
        <end position="298"/>
    </location>
</feature>
<organism evidence="2 3">
    <name type="scientific">Australozyma saopauloensis</name>
    <dbReference type="NCBI Taxonomy" id="291208"/>
    <lineage>
        <taxon>Eukaryota</taxon>
        <taxon>Fungi</taxon>
        <taxon>Dikarya</taxon>
        <taxon>Ascomycota</taxon>
        <taxon>Saccharomycotina</taxon>
        <taxon>Pichiomycetes</taxon>
        <taxon>Metschnikowiaceae</taxon>
        <taxon>Australozyma</taxon>
    </lineage>
</organism>
<evidence type="ECO:0000313" key="3">
    <source>
        <dbReference type="Proteomes" id="UP001338582"/>
    </source>
</evidence>
<gene>
    <name evidence="2" type="ORF">PUMCH_003435</name>
</gene>
<protein>
    <submittedName>
        <fullName evidence="2">Uncharacterized protein</fullName>
    </submittedName>
</protein>
<dbReference type="AlphaFoldDB" id="A0AAX4HCA3"/>